<evidence type="ECO:0000313" key="10">
    <source>
        <dbReference type="Proteomes" id="UP000324282"/>
    </source>
</evidence>
<keyword evidence="3" id="KW-0813">Transport</keyword>
<proteinExistence type="inferred from homology"/>
<dbReference type="EMBL" id="VNHQ01000013">
    <property type="protein sequence ID" value="TYP63266.1"/>
    <property type="molecule type" value="Genomic_DNA"/>
</dbReference>
<evidence type="ECO:0000256" key="5">
    <source>
        <dbReference type="ARBA" id="ARBA00022692"/>
    </source>
</evidence>
<evidence type="ECO:0000256" key="8">
    <source>
        <dbReference type="SAM" id="Phobius"/>
    </source>
</evidence>
<evidence type="ECO:0000313" key="9">
    <source>
        <dbReference type="EMBL" id="TYP63266.1"/>
    </source>
</evidence>
<evidence type="ECO:0000256" key="6">
    <source>
        <dbReference type="ARBA" id="ARBA00022989"/>
    </source>
</evidence>
<protein>
    <recommendedName>
        <fullName evidence="11">AEC family transporter</fullName>
    </recommendedName>
</protein>
<accession>A0A5S5BAB1</accession>
<evidence type="ECO:0000256" key="1">
    <source>
        <dbReference type="ARBA" id="ARBA00004651"/>
    </source>
</evidence>
<dbReference type="RefSeq" id="WP_148925061.1">
    <property type="nucleotide sequence ID" value="NZ_VNHQ01000013.1"/>
</dbReference>
<keyword evidence="6 8" id="KW-1133">Transmembrane helix</keyword>
<feature type="transmembrane region" description="Helical" evidence="8">
    <location>
        <begin position="247"/>
        <end position="267"/>
    </location>
</feature>
<evidence type="ECO:0008006" key="11">
    <source>
        <dbReference type="Google" id="ProtNLM"/>
    </source>
</evidence>
<dbReference type="GO" id="GO:0005886">
    <property type="term" value="C:plasma membrane"/>
    <property type="evidence" value="ECO:0007669"/>
    <property type="project" value="UniProtKB-SubCell"/>
</dbReference>
<feature type="transmembrane region" description="Helical" evidence="8">
    <location>
        <begin position="189"/>
        <end position="206"/>
    </location>
</feature>
<dbReference type="InterPro" id="IPR038770">
    <property type="entry name" value="Na+/solute_symporter_sf"/>
</dbReference>
<comment type="similarity">
    <text evidence="2">Belongs to the auxin efflux carrier (TC 2.A.69) family.</text>
</comment>
<comment type="caution">
    <text evidence="9">The sequence shown here is derived from an EMBL/GenBank/DDBJ whole genome shotgun (WGS) entry which is preliminary data.</text>
</comment>
<dbReference type="Gene3D" id="1.20.1530.20">
    <property type="match status" value="1"/>
</dbReference>
<evidence type="ECO:0000256" key="7">
    <source>
        <dbReference type="ARBA" id="ARBA00023136"/>
    </source>
</evidence>
<evidence type="ECO:0000256" key="3">
    <source>
        <dbReference type="ARBA" id="ARBA00022448"/>
    </source>
</evidence>
<comment type="subcellular location">
    <subcellularLocation>
        <location evidence="1">Cell membrane</location>
        <topology evidence="1">Multi-pass membrane protein</topology>
    </subcellularLocation>
</comment>
<dbReference type="InterPro" id="IPR004776">
    <property type="entry name" value="Mem_transp_PIN-like"/>
</dbReference>
<feature type="transmembrane region" description="Helical" evidence="8">
    <location>
        <begin position="64"/>
        <end position="83"/>
    </location>
</feature>
<feature type="transmembrane region" description="Helical" evidence="8">
    <location>
        <begin position="6"/>
        <end position="22"/>
    </location>
</feature>
<evidence type="ECO:0000256" key="2">
    <source>
        <dbReference type="ARBA" id="ARBA00010145"/>
    </source>
</evidence>
<sequence length="300" mass="31846">MVVFQAILPIFGLIMLGYLLGWRKWLAGEAAAGLANITFKLFMPAVLFTGIARAQLSDGMSPTLLLAYFGPVVTVFVLVSLFAHRLLGRASPLGLTAAYSNNVLVGIPLVTTLLGPESLVYVFAILVVHSLILFSLQSFYNAFGSGQQVSASALLKNLANPLIVGLLLGALLNASGWDLPVPIWRVADWLAQAALPCALMVLGISLSRYRLRPSAPALGLALVKLGLFPSLVWYVGGWLPGLSHEALSVLVLLAACPSGVNVLAFVVNPEDTRVVSSTVFLSTLLAVISLPVWMLLLLSS</sequence>
<feature type="transmembrane region" description="Helical" evidence="8">
    <location>
        <begin position="279"/>
        <end position="298"/>
    </location>
</feature>
<dbReference type="AlphaFoldDB" id="A0A5S5BAB1"/>
<feature type="transmembrane region" description="Helical" evidence="8">
    <location>
        <begin position="155"/>
        <end position="177"/>
    </location>
</feature>
<keyword evidence="4" id="KW-1003">Cell membrane</keyword>
<name>A0A5S5BAB1_STUST</name>
<feature type="transmembrane region" description="Helical" evidence="8">
    <location>
        <begin position="218"/>
        <end position="235"/>
    </location>
</feature>
<feature type="transmembrane region" description="Helical" evidence="8">
    <location>
        <begin position="34"/>
        <end position="52"/>
    </location>
</feature>
<feature type="transmembrane region" description="Helical" evidence="8">
    <location>
        <begin position="95"/>
        <end position="114"/>
    </location>
</feature>
<evidence type="ECO:0000256" key="4">
    <source>
        <dbReference type="ARBA" id="ARBA00022475"/>
    </source>
</evidence>
<gene>
    <name evidence="9" type="ORF">A9A72_12333</name>
</gene>
<dbReference type="PANTHER" id="PTHR36838">
    <property type="entry name" value="AUXIN EFFLUX CARRIER FAMILY PROTEIN"/>
    <property type="match status" value="1"/>
</dbReference>
<dbReference type="Pfam" id="PF03547">
    <property type="entry name" value="Mem_trans"/>
    <property type="match status" value="1"/>
</dbReference>
<dbReference type="OrthoDB" id="9810457at2"/>
<keyword evidence="7 8" id="KW-0472">Membrane</keyword>
<dbReference type="GO" id="GO:0055085">
    <property type="term" value="P:transmembrane transport"/>
    <property type="evidence" value="ECO:0007669"/>
    <property type="project" value="InterPro"/>
</dbReference>
<reference evidence="9 10" key="1">
    <citation type="submission" date="2019-07" db="EMBL/GenBank/DDBJ databases">
        <title>Deep subsurface shale carbon reservoir microbial communities from Ohio and West Virginia, USA.</title>
        <authorList>
            <person name="Wrighton K."/>
        </authorList>
    </citation>
    <scope>NUCLEOTIDE SEQUENCE [LARGE SCALE GENOMIC DNA]</scope>
    <source>
        <strain evidence="9 10">NP_8Ht</strain>
    </source>
</reference>
<dbReference type="Proteomes" id="UP000324282">
    <property type="component" value="Unassembled WGS sequence"/>
</dbReference>
<keyword evidence="5 8" id="KW-0812">Transmembrane</keyword>
<feature type="transmembrane region" description="Helical" evidence="8">
    <location>
        <begin position="120"/>
        <end position="143"/>
    </location>
</feature>
<organism evidence="9 10">
    <name type="scientific">Stutzerimonas stutzeri</name>
    <name type="common">Pseudomonas stutzeri</name>
    <dbReference type="NCBI Taxonomy" id="316"/>
    <lineage>
        <taxon>Bacteria</taxon>
        <taxon>Pseudomonadati</taxon>
        <taxon>Pseudomonadota</taxon>
        <taxon>Gammaproteobacteria</taxon>
        <taxon>Pseudomonadales</taxon>
        <taxon>Pseudomonadaceae</taxon>
        <taxon>Stutzerimonas</taxon>
    </lineage>
</organism>
<dbReference type="PANTHER" id="PTHR36838:SF3">
    <property type="entry name" value="TRANSPORTER AUXIN EFFLUX CARRIER EC FAMILY"/>
    <property type="match status" value="1"/>
</dbReference>